<protein>
    <submittedName>
        <fullName evidence="1">DNA primase</fullName>
    </submittedName>
</protein>
<reference evidence="1" key="1">
    <citation type="journal article" date="2021" name="Proc. Natl. Acad. Sci. U.S.A.">
        <title>A Catalog of Tens of Thousands of Viruses from Human Metagenomes Reveals Hidden Associations with Chronic Diseases.</title>
        <authorList>
            <person name="Tisza M.J."/>
            <person name="Buck C.B."/>
        </authorList>
    </citation>
    <scope>NUCLEOTIDE SEQUENCE</scope>
    <source>
        <strain evidence="1">CtOZu12</strain>
    </source>
</reference>
<dbReference type="Gene3D" id="3.40.1360.10">
    <property type="match status" value="1"/>
</dbReference>
<dbReference type="EMBL" id="BK029940">
    <property type="protein sequence ID" value="DAD55599.1"/>
    <property type="molecule type" value="Genomic_DNA"/>
</dbReference>
<name>A0A8D9PE98_9VIRU</name>
<dbReference type="SUPFAM" id="SSF56731">
    <property type="entry name" value="DNA primase core"/>
    <property type="match status" value="1"/>
</dbReference>
<organism evidence="1">
    <name type="scientific">Bacteriophage sp</name>
    <dbReference type="NCBI Taxonomy" id="38018"/>
    <lineage>
        <taxon>Viruses</taxon>
    </lineage>
</organism>
<sequence length="398" mass="46677">MIDKDELLKLVTEDVVINIMEENGSPLYSTSTDGRTQQKCLWFKTICHGGDSHKLCFFTESKDFFCYTNCGRMNFFEFIKRIRNAKDGEFYSKVIVYIAKKVGKSLSRSRVGFGNDVSPELRGQLSDMIKQSEDIERRQQFHEAKITKFYDDYKCLFNYFDRNTFYKGWIDEGISIPSMEKFGIEWYEYQKYIIIPHYNIDGHLVGIRRRSLQPEDSKRKYMPLFMTGKEFDHPLGLNLYGLYENKENIKRFKKAVIVEGEKSVLKADTYFKGKSCVVATCGFNVSDWQIRALEKLGVDTVYLGFDKDFDDKYEEVYKADKLLYDNYLRYNERLRTLAQRLALSFNVFLIKDTKGLLDIKDSPLDKGKDVYNQLIKMAKPVYSYGERQSSTSIFLRGN</sequence>
<evidence type="ECO:0000313" key="1">
    <source>
        <dbReference type="EMBL" id="DAD55599.1"/>
    </source>
</evidence>
<accession>A0A8D9PE98</accession>
<proteinExistence type="predicted"/>